<dbReference type="InterPro" id="IPR001810">
    <property type="entry name" value="F-box_dom"/>
</dbReference>
<gene>
    <name evidence="2" type="ORF">BVRB_012730</name>
</gene>
<name>A0A0J8B278_BETVV</name>
<dbReference type="InterPro" id="IPR053781">
    <property type="entry name" value="F-box_AtFBL13-like"/>
</dbReference>
<proteinExistence type="predicted"/>
<dbReference type="SUPFAM" id="SSF52047">
    <property type="entry name" value="RNI-like"/>
    <property type="match status" value="1"/>
</dbReference>
<dbReference type="InterPro" id="IPR053772">
    <property type="entry name" value="At1g61320/At1g61330-like"/>
</dbReference>
<feature type="domain" description="F-box" evidence="1">
    <location>
        <begin position="56"/>
        <end position="92"/>
    </location>
</feature>
<dbReference type="CDD" id="cd22160">
    <property type="entry name" value="F-box_AtFBL13-like"/>
    <property type="match status" value="1"/>
</dbReference>
<accession>A0A0J8B278</accession>
<sequence>MKDFVLSKKKTMKHFDFGVRDFKVHKTMKNPYAPVLKRCGSQMQDHSFQWKQCKSADRLSELPDDVLVLILSRLRLKEAVRTSVLSPRWRNLWTYTTGTLDFHYSEESSFLERCLRMYHPIWSRRLDDKHSFSEKRLYFIQWVNRVLSLHQGRSIEEFEVFAKLHGTIGEEYINKWVKFALGKRVKRLKLDFPAEITSSCVDFTITNPLLRKFELHLSSLKVLSLNNVEVTSQAIHYVLLKCSVLEELHVERSVSLSKLKVPGPLPQLKCLKIICCRKLKWMEIHAINVASFTYDGHDIPITFKTAPQLVNASLCGFYASYFVQNIGKYSSYIKHVESLMLELSCSDKYLSDEVT</sequence>
<dbReference type="Proteomes" id="UP000035740">
    <property type="component" value="Unassembled WGS sequence"/>
</dbReference>
<dbReference type="SMART" id="SM00256">
    <property type="entry name" value="FBOX"/>
    <property type="match status" value="1"/>
</dbReference>
<dbReference type="ExpressionAtlas" id="A0A0J8B278">
    <property type="expression patterns" value="baseline"/>
</dbReference>
<dbReference type="Gene3D" id="1.20.1280.50">
    <property type="match status" value="1"/>
</dbReference>
<dbReference type="PROSITE" id="PS50181">
    <property type="entry name" value="FBOX"/>
    <property type="match status" value="1"/>
</dbReference>
<dbReference type="PANTHER" id="PTHR34145:SF79">
    <property type="entry name" value="F-BOX DOMAIN, FBD DOMAIN, LEUCINE-RICH REPEAT DOMAIN SUPERFAMILY"/>
    <property type="match status" value="1"/>
</dbReference>
<dbReference type="Pfam" id="PF00646">
    <property type="entry name" value="F-box"/>
    <property type="match status" value="1"/>
</dbReference>
<dbReference type="AlphaFoldDB" id="A0A0J8B278"/>
<dbReference type="PANTHER" id="PTHR34145">
    <property type="entry name" value="OS02G0105600 PROTEIN"/>
    <property type="match status" value="1"/>
</dbReference>
<dbReference type="EMBL" id="KQ090564">
    <property type="protein sequence ID" value="KMS95076.1"/>
    <property type="molecule type" value="Genomic_DNA"/>
</dbReference>
<reference evidence="2 3" key="1">
    <citation type="journal article" date="2014" name="Nature">
        <title>The genome of the recently domesticated crop plant sugar beet (Beta vulgaris).</title>
        <authorList>
            <person name="Dohm J.C."/>
            <person name="Minoche A.E."/>
            <person name="Holtgrawe D."/>
            <person name="Capella-Gutierrez S."/>
            <person name="Zakrzewski F."/>
            <person name="Tafer H."/>
            <person name="Rupp O."/>
            <person name="Sorensen T.R."/>
            <person name="Stracke R."/>
            <person name="Reinhardt R."/>
            <person name="Goesmann A."/>
            <person name="Kraft T."/>
            <person name="Schulz B."/>
            <person name="Stadler P.F."/>
            <person name="Schmidt T."/>
            <person name="Gabaldon T."/>
            <person name="Lehrach H."/>
            <person name="Weisshaar B."/>
            <person name="Himmelbauer H."/>
        </authorList>
    </citation>
    <scope>NUCLEOTIDE SEQUENCE [LARGE SCALE GENOMIC DNA]</scope>
    <source>
        <tissue evidence="2">Taproot</tissue>
    </source>
</reference>
<dbReference type="Gene3D" id="3.80.10.10">
    <property type="entry name" value="Ribonuclease Inhibitor"/>
    <property type="match status" value="1"/>
</dbReference>
<dbReference type="Pfam" id="PF23622">
    <property type="entry name" value="LRR_At1g61320_AtMIF1"/>
    <property type="match status" value="1"/>
</dbReference>
<dbReference type="InterPro" id="IPR055357">
    <property type="entry name" value="LRR_At1g61320_AtMIF1"/>
</dbReference>
<evidence type="ECO:0000313" key="3">
    <source>
        <dbReference type="Proteomes" id="UP000035740"/>
    </source>
</evidence>
<dbReference type="OrthoDB" id="613853at2759"/>
<organism evidence="2 3">
    <name type="scientific">Beta vulgaris subsp. vulgaris</name>
    <name type="common">Beet</name>
    <dbReference type="NCBI Taxonomy" id="3555"/>
    <lineage>
        <taxon>Eukaryota</taxon>
        <taxon>Viridiplantae</taxon>
        <taxon>Streptophyta</taxon>
        <taxon>Embryophyta</taxon>
        <taxon>Tracheophyta</taxon>
        <taxon>Spermatophyta</taxon>
        <taxon>Magnoliopsida</taxon>
        <taxon>eudicotyledons</taxon>
        <taxon>Gunneridae</taxon>
        <taxon>Pentapetalae</taxon>
        <taxon>Caryophyllales</taxon>
        <taxon>Chenopodiaceae</taxon>
        <taxon>Betoideae</taxon>
        <taxon>Beta</taxon>
    </lineage>
</organism>
<dbReference type="Gramene" id="KMS95076">
    <property type="protein sequence ID" value="KMS95076"/>
    <property type="gene ID" value="BVRB_012730"/>
</dbReference>
<dbReference type="SUPFAM" id="SSF81383">
    <property type="entry name" value="F-box domain"/>
    <property type="match status" value="1"/>
</dbReference>
<evidence type="ECO:0000313" key="2">
    <source>
        <dbReference type="EMBL" id="KMS95076.1"/>
    </source>
</evidence>
<dbReference type="InterPro" id="IPR032675">
    <property type="entry name" value="LRR_dom_sf"/>
</dbReference>
<keyword evidence="3" id="KW-1185">Reference proteome</keyword>
<dbReference type="InterPro" id="IPR036047">
    <property type="entry name" value="F-box-like_dom_sf"/>
</dbReference>
<protein>
    <recommendedName>
        <fullName evidence="1">F-box domain-containing protein</fullName>
    </recommendedName>
</protein>
<evidence type="ECO:0000259" key="1">
    <source>
        <dbReference type="PROSITE" id="PS50181"/>
    </source>
</evidence>